<comment type="caution">
    <text evidence="2">The sequence shown here is derived from an EMBL/GenBank/DDBJ whole genome shotgun (WGS) entry which is preliminary data.</text>
</comment>
<sequence>MEVKEEDSNMLGAEKENQAAAGVGEEDSEHVWETRYSNVRFSKNMTREELLESLKYLIGPGAEDEKKRRVIKWTQTEKCRRQAAEGQARNKEKKIEKIKKFQMRREIKMAKDAQRAERREIAEAKLRWDTEHPEEAAKRRENNKRDRKRAAKKAEKILLAESQNAREIGLSTAADENMSKSDAARGVGEEAVEADAMNDAEEMADDDADVNMMKGLEYAENLTFSLPIRGK</sequence>
<gene>
    <name evidence="2" type="ORF">BCON_0218g00100</name>
</gene>
<feature type="region of interest" description="Disordered" evidence="1">
    <location>
        <begin position="124"/>
        <end position="153"/>
    </location>
</feature>
<protein>
    <submittedName>
        <fullName evidence="2">Uncharacterized protein</fullName>
    </submittedName>
</protein>
<feature type="region of interest" description="Disordered" evidence="1">
    <location>
        <begin position="170"/>
        <end position="191"/>
    </location>
</feature>
<reference evidence="2 3" key="1">
    <citation type="submission" date="2017-12" db="EMBL/GenBank/DDBJ databases">
        <title>Comparative genomics of Botrytis spp.</title>
        <authorList>
            <person name="Valero-Jimenez C.A."/>
            <person name="Tapia P."/>
            <person name="Veloso J."/>
            <person name="Silva-Moreno E."/>
            <person name="Staats M."/>
            <person name="Valdes J.H."/>
            <person name="Van Kan J.A.L."/>
        </authorList>
    </citation>
    <scope>NUCLEOTIDE SEQUENCE [LARGE SCALE GENOMIC DNA]</scope>
    <source>
        <strain evidence="2 3">MUCL11595</strain>
    </source>
</reference>
<evidence type="ECO:0000313" key="2">
    <source>
        <dbReference type="EMBL" id="TGO49179.1"/>
    </source>
</evidence>
<dbReference type="AlphaFoldDB" id="A0A4Z1HJD8"/>
<feature type="compositionally biased region" description="Basic and acidic residues" evidence="1">
    <location>
        <begin position="1"/>
        <end position="17"/>
    </location>
</feature>
<organism evidence="2 3">
    <name type="scientific">Botryotinia convoluta</name>
    <dbReference type="NCBI Taxonomy" id="54673"/>
    <lineage>
        <taxon>Eukaryota</taxon>
        <taxon>Fungi</taxon>
        <taxon>Dikarya</taxon>
        <taxon>Ascomycota</taxon>
        <taxon>Pezizomycotina</taxon>
        <taxon>Leotiomycetes</taxon>
        <taxon>Helotiales</taxon>
        <taxon>Sclerotiniaceae</taxon>
        <taxon>Botryotinia</taxon>
    </lineage>
</organism>
<evidence type="ECO:0000313" key="3">
    <source>
        <dbReference type="Proteomes" id="UP000297527"/>
    </source>
</evidence>
<accession>A0A4Z1HJD8</accession>
<evidence type="ECO:0000256" key="1">
    <source>
        <dbReference type="SAM" id="MobiDB-lite"/>
    </source>
</evidence>
<feature type="region of interest" description="Disordered" evidence="1">
    <location>
        <begin position="1"/>
        <end position="29"/>
    </location>
</feature>
<keyword evidence="3" id="KW-1185">Reference proteome</keyword>
<feature type="compositionally biased region" description="Basic and acidic residues" evidence="1">
    <location>
        <begin position="124"/>
        <end position="144"/>
    </location>
</feature>
<proteinExistence type="predicted"/>
<dbReference type="OrthoDB" id="3551021at2759"/>
<name>A0A4Z1HJD8_9HELO</name>
<dbReference type="EMBL" id="PQXN01000217">
    <property type="protein sequence ID" value="TGO49179.1"/>
    <property type="molecule type" value="Genomic_DNA"/>
</dbReference>
<dbReference type="Proteomes" id="UP000297527">
    <property type="component" value="Unassembled WGS sequence"/>
</dbReference>